<sequence>MLVVGRDILLNIVGIIFVVIKISMLRLSLIGFKRLKRGCEYPIQPATPRGKARVSSESYKTGWVRRDELGPRPCSHGSKCGICSQPGHTKPWCTSLNPQGQG</sequence>
<keyword evidence="1" id="KW-0812">Transmembrane</keyword>
<protein>
    <submittedName>
        <fullName evidence="2">Uncharacterized protein</fullName>
    </submittedName>
</protein>
<feature type="transmembrane region" description="Helical" evidence="1">
    <location>
        <begin position="12"/>
        <end position="32"/>
    </location>
</feature>
<comment type="caution">
    <text evidence="2">The sequence shown here is derived from an EMBL/GenBank/DDBJ whole genome shotgun (WGS) entry which is preliminary data.</text>
</comment>
<keyword evidence="3" id="KW-1185">Reference proteome</keyword>
<proteinExistence type="predicted"/>
<organism evidence="2 3">
    <name type="scientific">Coptis chinensis</name>
    <dbReference type="NCBI Taxonomy" id="261450"/>
    <lineage>
        <taxon>Eukaryota</taxon>
        <taxon>Viridiplantae</taxon>
        <taxon>Streptophyta</taxon>
        <taxon>Embryophyta</taxon>
        <taxon>Tracheophyta</taxon>
        <taxon>Spermatophyta</taxon>
        <taxon>Magnoliopsida</taxon>
        <taxon>Ranunculales</taxon>
        <taxon>Ranunculaceae</taxon>
        <taxon>Coptidoideae</taxon>
        <taxon>Coptis</taxon>
    </lineage>
</organism>
<reference evidence="2 3" key="1">
    <citation type="submission" date="2020-10" db="EMBL/GenBank/DDBJ databases">
        <title>The Coptis chinensis genome and diversification of protoberbering-type alkaloids.</title>
        <authorList>
            <person name="Wang B."/>
            <person name="Shu S."/>
            <person name="Song C."/>
            <person name="Liu Y."/>
        </authorList>
    </citation>
    <scope>NUCLEOTIDE SEQUENCE [LARGE SCALE GENOMIC DNA]</scope>
    <source>
        <strain evidence="2">HL-2020</strain>
        <tissue evidence="2">Leaf</tissue>
    </source>
</reference>
<gene>
    <name evidence="2" type="ORF">IFM89_036596</name>
</gene>
<name>A0A835HJK5_9MAGN</name>
<keyword evidence="1" id="KW-1133">Transmembrane helix</keyword>
<evidence type="ECO:0000313" key="3">
    <source>
        <dbReference type="Proteomes" id="UP000631114"/>
    </source>
</evidence>
<dbReference type="AlphaFoldDB" id="A0A835HJK5"/>
<keyword evidence="1" id="KW-0472">Membrane</keyword>
<evidence type="ECO:0000256" key="1">
    <source>
        <dbReference type="SAM" id="Phobius"/>
    </source>
</evidence>
<dbReference type="Proteomes" id="UP000631114">
    <property type="component" value="Unassembled WGS sequence"/>
</dbReference>
<evidence type="ECO:0000313" key="2">
    <source>
        <dbReference type="EMBL" id="KAF9599298.1"/>
    </source>
</evidence>
<accession>A0A835HJK5</accession>
<dbReference type="EMBL" id="JADFTS010000007">
    <property type="protein sequence ID" value="KAF9599298.1"/>
    <property type="molecule type" value="Genomic_DNA"/>
</dbReference>